<feature type="compositionally biased region" description="Polar residues" evidence="1">
    <location>
        <begin position="1"/>
        <end position="12"/>
    </location>
</feature>
<dbReference type="EMBL" id="FN430321">
    <property type="protein sequence ID" value="CAZ84114.1"/>
    <property type="molecule type" value="Genomic_DNA"/>
</dbReference>
<evidence type="ECO:0000256" key="1">
    <source>
        <dbReference type="SAM" id="MobiDB-lite"/>
    </source>
</evidence>
<organism evidence="2 3">
    <name type="scientific">Tuber melanosporum (strain Mel28)</name>
    <name type="common">Perigord black truffle</name>
    <dbReference type="NCBI Taxonomy" id="656061"/>
    <lineage>
        <taxon>Eukaryota</taxon>
        <taxon>Fungi</taxon>
        <taxon>Dikarya</taxon>
        <taxon>Ascomycota</taxon>
        <taxon>Pezizomycotina</taxon>
        <taxon>Pezizomycetes</taxon>
        <taxon>Pezizales</taxon>
        <taxon>Tuberaceae</taxon>
        <taxon>Tuber</taxon>
    </lineage>
</organism>
<gene>
    <name evidence="2" type="ORF">GSTUM_00008158001</name>
</gene>
<proteinExistence type="predicted"/>
<keyword evidence="3" id="KW-1185">Reference proteome</keyword>
<feature type="region of interest" description="Disordered" evidence="1">
    <location>
        <begin position="1"/>
        <end position="20"/>
    </location>
</feature>
<protein>
    <submittedName>
        <fullName evidence="2">(Perigord truffle) hypothetical protein</fullName>
    </submittedName>
</protein>
<dbReference type="RefSeq" id="XP_002839923.1">
    <property type="nucleotide sequence ID" value="XM_002839877.1"/>
</dbReference>
<dbReference type="AlphaFoldDB" id="D5GHX1"/>
<accession>D5GHX1</accession>
<dbReference type="Proteomes" id="UP000006911">
    <property type="component" value="Unassembled WGS sequence"/>
</dbReference>
<sequence length="65" mass="7050">MISTHSLNTSLAITPPAPKAKVPSPLRSLCTSIFRRKENAIGEPFIHSFAINGVPKGHFHPSCKI</sequence>
<name>D5GHX1_TUBMM</name>
<dbReference type="InParanoid" id="D5GHX1"/>
<evidence type="ECO:0000313" key="3">
    <source>
        <dbReference type="Proteomes" id="UP000006911"/>
    </source>
</evidence>
<dbReference type="HOGENOM" id="CLU_2851352_0_0_1"/>
<reference evidence="2 3" key="1">
    <citation type="journal article" date="2010" name="Nature">
        <title>Perigord black truffle genome uncovers evolutionary origins and mechanisms of symbiosis.</title>
        <authorList>
            <person name="Martin F."/>
            <person name="Kohler A."/>
            <person name="Murat C."/>
            <person name="Balestrini R."/>
            <person name="Coutinho P.M."/>
            <person name="Jaillon O."/>
            <person name="Montanini B."/>
            <person name="Morin E."/>
            <person name="Noel B."/>
            <person name="Percudani R."/>
            <person name="Porcel B."/>
            <person name="Rubini A."/>
            <person name="Amicucci A."/>
            <person name="Amselem J."/>
            <person name="Anthouard V."/>
            <person name="Arcioni S."/>
            <person name="Artiguenave F."/>
            <person name="Aury J.M."/>
            <person name="Ballario P."/>
            <person name="Bolchi A."/>
            <person name="Brenna A."/>
            <person name="Brun A."/>
            <person name="Buee M."/>
            <person name="Cantarel B."/>
            <person name="Chevalier G."/>
            <person name="Couloux A."/>
            <person name="Da Silva C."/>
            <person name="Denoeud F."/>
            <person name="Duplessis S."/>
            <person name="Ghignone S."/>
            <person name="Hilselberger B."/>
            <person name="Iotti M."/>
            <person name="Marcais B."/>
            <person name="Mello A."/>
            <person name="Miranda M."/>
            <person name="Pacioni G."/>
            <person name="Quesneville H."/>
            <person name="Riccioni C."/>
            <person name="Ruotolo R."/>
            <person name="Splivallo R."/>
            <person name="Stocchi V."/>
            <person name="Tisserant E."/>
            <person name="Viscomi A.R."/>
            <person name="Zambonelli A."/>
            <person name="Zampieri E."/>
            <person name="Henrissat B."/>
            <person name="Lebrun M.H."/>
            <person name="Paolocci F."/>
            <person name="Bonfante P."/>
            <person name="Ottonello S."/>
            <person name="Wincker P."/>
        </authorList>
    </citation>
    <scope>NUCLEOTIDE SEQUENCE [LARGE SCALE GENOMIC DNA]</scope>
    <source>
        <strain evidence="2 3">Mel28</strain>
    </source>
</reference>
<dbReference type="GeneID" id="9184207"/>
<evidence type="ECO:0000313" key="2">
    <source>
        <dbReference type="EMBL" id="CAZ84114.1"/>
    </source>
</evidence>
<dbReference type="KEGG" id="tml:GSTUM_00008158001"/>